<sequence>MAIGLVVYRELCHGCGNCVVSCPVNSLNSPEVAGGKGPTDDVDLIMIVEDGRVNLKNVNLCGKCGTCVESCPVDAIRLEKLEEAK</sequence>
<evidence type="ECO:0000313" key="2">
    <source>
        <dbReference type="EMBL" id="EKF87085.1"/>
    </source>
</evidence>
<proteinExistence type="predicted"/>
<dbReference type="OrthoDB" id="230142at2157"/>
<dbReference type="Pfam" id="PF13237">
    <property type="entry name" value="Fer4_10"/>
    <property type="match status" value="1"/>
</dbReference>
<dbReference type="Gene3D" id="3.30.70.20">
    <property type="match status" value="1"/>
</dbReference>
<dbReference type="PROSITE" id="PS00198">
    <property type="entry name" value="4FE4S_FER_1"/>
    <property type="match status" value="1"/>
</dbReference>
<dbReference type="EMBL" id="AMPO01000001">
    <property type="protein sequence ID" value="EKF87085.1"/>
    <property type="molecule type" value="Genomic_DNA"/>
</dbReference>
<dbReference type="PROSITE" id="PS51379">
    <property type="entry name" value="4FE4S_FER_2"/>
    <property type="match status" value="2"/>
</dbReference>
<dbReference type="InterPro" id="IPR017900">
    <property type="entry name" value="4Fe4S_Fe_S_CS"/>
</dbReference>
<feature type="domain" description="4Fe-4S ferredoxin-type" evidence="1">
    <location>
        <begin position="51"/>
        <end position="81"/>
    </location>
</feature>
<evidence type="ECO:0000313" key="3">
    <source>
        <dbReference type="Proteomes" id="UP000007360"/>
    </source>
</evidence>
<dbReference type="PATRIC" id="fig|1204725.3.peg.473"/>
<dbReference type="InterPro" id="IPR017896">
    <property type="entry name" value="4Fe4S_Fe-S-bd"/>
</dbReference>
<feature type="domain" description="4Fe-4S ferredoxin-type" evidence="1">
    <location>
        <begin position="3"/>
        <end position="32"/>
    </location>
</feature>
<keyword evidence="3" id="KW-1185">Reference proteome</keyword>
<name>K2RWC8_METFP</name>
<gene>
    <name evidence="2" type="ORF">A994_02335</name>
</gene>
<protein>
    <submittedName>
        <fullName evidence="2">Tungsten formylmethanofuran dehydrogenase, subunit G</fullName>
    </submittedName>
</protein>
<evidence type="ECO:0000259" key="1">
    <source>
        <dbReference type="PROSITE" id="PS51379"/>
    </source>
</evidence>
<accession>K2RWC8</accession>
<comment type="caution">
    <text evidence="2">The sequence shown here is derived from an EMBL/GenBank/DDBJ whole genome shotgun (WGS) entry which is preliminary data.</text>
</comment>
<dbReference type="SUPFAM" id="SSF54862">
    <property type="entry name" value="4Fe-4S ferredoxins"/>
    <property type="match status" value="1"/>
</dbReference>
<dbReference type="GO" id="GO:0016491">
    <property type="term" value="F:oxidoreductase activity"/>
    <property type="evidence" value="ECO:0007669"/>
    <property type="project" value="UniProtKB-ARBA"/>
</dbReference>
<organism evidence="2 3">
    <name type="scientific">Methanobacterium formicicum (strain DSM 3637 / PP1)</name>
    <dbReference type="NCBI Taxonomy" id="1204725"/>
    <lineage>
        <taxon>Archaea</taxon>
        <taxon>Methanobacteriati</taxon>
        <taxon>Methanobacteriota</taxon>
        <taxon>Methanomada group</taxon>
        <taxon>Methanobacteria</taxon>
        <taxon>Methanobacteriales</taxon>
        <taxon>Methanobacteriaceae</taxon>
        <taxon>Methanobacterium</taxon>
    </lineage>
</organism>
<dbReference type="Proteomes" id="UP000007360">
    <property type="component" value="Unassembled WGS sequence"/>
</dbReference>
<reference evidence="2 3" key="1">
    <citation type="journal article" date="2012" name="J. Bacteriol.">
        <title>Draft genome sequence of Methanobacterium formicicum DSM 3637, an archaebacterium isolated from the methane producer amoeba Pelomyxa palustris.</title>
        <authorList>
            <person name="Gutierrez G."/>
        </authorList>
    </citation>
    <scope>NUCLEOTIDE SEQUENCE [LARGE SCALE GENOMIC DNA]</scope>
    <source>
        <strain evidence="3">DSM 3637 / PP1</strain>
    </source>
</reference>
<dbReference type="RefSeq" id="WP_004029665.1">
    <property type="nucleotide sequence ID" value="NZ_AMPO01000001.1"/>
</dbReference>
<dbReference type="AlphaFoldDB" id="K2RWC8"/>